<proteinExistence type="predicted"/>
<name>A0A9N8LMX3_9BASI</name>
<reference evidence="4 5" key="1">
    <citation type="submission" date="2020-10" db="EMBL/GenBank/DDBJ databases">
        <authorList>
            <person name="Sedaghatjoo S."/>
        </authorList>
    </citation>
    <scope>NUCLEOTIDE SEQUENCE [LARGE SCALE GENOMIC DNA]</scope>
    <source>
        <strain evidence="4 5">LLFL</strain>
    </source>
</reference>
<dbReference type="InterPro" id="IPR037143">
    <property type="entry name" value="4-PPantetheinyl_Trfase_dom_sf"/>
</dbReference>
<dbReference type="InterPro" id="IPR008278">
    <property type="entry name" value="4-PPantetheinyl_Trfase_dom"/>
</dbReference>
<dbReference type="Pfam" id="PF01648">
    <property type="entry name" value="ACPS"/>
    <property type="match status" value="1"/>
</dbReference>
<feature type="region of interest" description="Disordered" evidence="2">
    <location>
        <begin position="140"/>
        <end position="162"/>
    </location>
</feature>
<comment type="caution">
    <text evidence="4">The sequence shown here is derived from an EMBL/GenBank/DDBJ whole genome shotgun (WGS) entry which is preliminary data.</text>
</comment>
<dbReference type="EMBL" id="CAJHJF010002446">
    <property type="protein sequence ID" value="CAD6926340.1"/>
    <property type="molecule type" value="Genomic_DNA"/>
</dbReference>
<evidence type="ECO:0000256" key="2">
    <source>
        <dbReference type="SAM" id="MobiDB-lite"/>
    </source>
</evidence>
<organism evidence="4 5">
    <name type="scientific">Tilletia laevis</name>
    <dbReference type="NCBI Taxonomy" id="157183"/>
    <lineage>
        <taxon>Eukaryota</taxon>
        <taxon>Fungi</taxon>
        <taxon>Dikarya</taxon>
        <taxon>Basidiomycota</taxon>
        <taxon>Ustilaginomycotina</taxon>
        <taxon>Exobasidiomycetes</taxon>
        <taxon>Tilletiales</taxon>
        <taxon>Tilletiaceae</taxon>
        <taxon>Tilletia</taxon>
    </lineage>
</organism>
<feature type="compositionally biased region" description="Low complexity" evidence="2">
    <location>
        <begin position="26"/>
        <end position="38"/>
    </location>
</feature>
<evidence type="ECO:0000256" key="1">
    <source>
        <dbReference type="ARBA" id="ARBA00022679"/>
    </source>
</evidence>
<protein>
    <recommendedName>
        <fullName evidence="3">4'-phosphopantetheinyl transferase domain-containing protein</fullName>
    </recommendedName>
</protein>
<evidence type="ECO:0000259" key="3">
    <source>
        <dbReference type="Pfam" id="PF01648"/>
    </source>
</evidence>
<feature type="domain" description="4'-phosphopantetheinyl transferase" evidence="3">
    <location>
        <begin position="84"/>
        <end position="151"/>
    </location>
</feature>
<dbReference type="Proteomes" id="UP000836404">
    <property type="component" value="Unassembled WGS sequence"/>
</dbReference>
<evidence type="ECO:0000313" key="5">
    <source>
        <dbReference type="Proteomes" id="UP000836404"/>
    </source>
</evidence>
<dbReference type="Gene3D" id="3.90.470.20">
    <property type="entry name" value="4'-phosphopantetheinyl transferase domain"/>
    <property type="match status" value="1"/>
</dbReference>
<keyword evidence="5" id="KW-1185">Reference proteome</keyword>
<keyword evidence="1" id="KW-0808">Transferase</keyword>
<sequence length="221" mass="23164">MISKSEAIAAREKAEADAQGDGGNRSSSPSSSSSSSSSNGNGRAVTDKTVAAKAVEKETVAESTTANEQEEGSAKLLVGCQGAGVDVEDIGGFPADNETFNERSFTPAEIAYCRAQASFCGRFAAKETVFKAMGVPSKGAAAPMREAGTHPRPRSGDSRKRTSMERLPAFAEARNNLANYQYLLPPSASRPAARPCGDELFAAYLLRRSITCAKIDSSGLQ</sequence>
<accession>A0A9N8LMX3</accession>
<gene>
    <name evidence="4" type="ORF">JKILLFL_G1623</name>
</gene>
<dbReference type="AlphaFoldDB" id="A0A9N8LMX3"/>
<dbReference type="GO" id="GO:0008897">
    <property type="term" value="F:holo-[acyl-carrier-protein] synthase activity"/>
    <property type="evidence" value="ECO:0007669"/>
    <property type="project" value="InterPro"/>
</dbReference>
<evidence type="ECO:0000313" key="4">
    <source>
        <dbReference type="EMBL" id="CAD6926340.1"/>
    </source>
</evidence>
<dbReference type="GO" id="GO:0000287">
    <property type="term" value="F:magnesium ion binding"/>
    <property type="evidence" value="ECO:0007669"/>
    <property type="project" value="InterPro"/>
</dbReference>
<dbReference type="SUPFAM" id="SSF56214">
    <property type="entry name" value="4'-phosphopantetheinyl transferase"/>
    <property type="match status" value="1"/>
</dbReference>
<feature type="region of interest" description="Disordered" evidence="2">
    <location>
        <begin position="1"/>
        <end position="48"/>
    </location>
</feature>